<dbReference type="Proteomes" id="UP000297703">
    <property type="component" value="Unassembled WGS sequence"/>
</dbReference>
<comment type="caution">
    <text evidence="2">The sequence shown here is derived from an EMBL/GenBank/DDBJ whole genome shotgun (WGS) entry which is preliminary data.</text>
</comment>
<feature type="compositionally biased region" description="Basic and acidic residues" evidence="1">
    <location>
        <begin position="107"/>
        <end position="118"/>
    </location>
</feature>
<gene>
    <name evidence="2" type="ORF">DR999_PMT10873</name>
</gene>
<evidence type="ECO:0000313" key="2">
    <source>
        <dbReference type="EMBL" id="TFK06558.1"/>
    </source>
</evidence>
<accession>A0A4D9EFP1</accession>
<reference evidence="2 3" key="2">
    <citation type="submission" date="2019-04" db="EMBL/GenBank/DDBJ databases">
        <title>The genome sequence of big-headed turtle.</title>
        <authorList>
            <person name="Gong S."/>
        </authorList>
    </citation>
    <scope>NUCLEOTIDE SEQUENCE [LARGE SCALE GENOMIC DNA]</scope>
    <source>
        <strain evidence="2">DO16091913</strain>
        <tissue evidence="2">Muscle</tissue>
    </source>
</reference>
<evidence type="ECO:0000256" key="1">
    <source>
        <dbReference type="SAM" id="MobiDB-lite"/>
    </source>
</evidence>
<keyword evidence="3" id="KW-1185">Reference proteome</keyword>
<organism evidence="2 3">
    <name type="scientific">Platysternon megacephalum</name>
    <name type="common">big-headed turtle</name>
    <dbReference type="NCBI Taxonomy" id="55544"/>
    <lineage>
        <taxon>Eukaryota</taxon>
        <taxon>Metazoa</taxon>
        <taxon>Chordata</taxon>
        <taxon>Craniata</taxon>
        <taxon>Vertebrata</taxon>
        <taxon>Euteleostomi</taxon>
        <taxon>Archelosauria</taxon>
        <taxon>Testudinata</taxon>
        <taxon>Testudines</taxon>
        <taxon>Cryptodira</taxon>
        <taxon>Durocryptodira</taxon>
        <taxon>Testudinoidea</taxon>
        <taxon>Platysternidae</taxon>
        <taxon>Platysternon</taxon>
    </lineage>
</organism>
<dbReference type="AlphaFoldDB" id="A0A4D9EFP1"/>
<protein>
    <submittedName>
        <fullName evidence="2">P protein</fullName>
    </submittedName>
</protein>
<evidence type="ECO:0000313" key="3">
    <source>
        <dbReference type="Proteomes" id="UP000297703"/>
    </source>
</evidence>
<proteinExistence type="predicted"/>
<name>A0A4D9EFP1_9SAUR</name>
<feature type="region of interest" description="Disordered" evidence="1">
    <location>
        <begin position="71"/>
        <end position="118"/>
    </location>
</feature>
<sequence length="118" mass="12818">MGVFMEGPGWQRVSVFAGAVTEKRLVLPVRDAPFSRVVLRWIHGAWTTQVLYTLVCCCESPLPLIYATKRTGWPPSAGGRSVQGPGTDIPPASLTPNSPLPADTAEYEPKGEMHKTLL</sequence>
<dbReference type="EMBL" id="QXTE01000096">
    <property type="protein sequence ID" value="TFK06558.1"/>
    <property type="molecule type" value="Genomic_DNA"/>
</dbReference>
<reference evidence="2 3" key="1">
    <citation type="submission" date="2019-04" db="EMBL/GenBank/DDBJ databases">
        <title>Draft genome of the big-headed turtle Platysternon megacephalum.</title>
        <authorList>
            <person name="Gong S."/>
        </authorList>
    </citation>
    <scope>NUCLEOTIDE SEQUENCE [LARGE SCALE GENOMIC DNA]</scope>
    <source>
        <strain evidence="2">DO16091913</strain>
        <tissue evidence="2">Muscle</tissue>
    </source>
</reference>